<dbReference type="InterPro" id="IPR051185">
    <property type="entry name" value="ASPM"/>
</dbReference>
<dbReference type="EMBL" id="JARAOO010000005">
    <property type="protein sequence ID" value="KAJ7967675.1"/>
    <property type="molecule type" value="Genomic_DNA"/>
</dbReference>
<dbReference type="Proteomes" id="UP001163823">
    <property type="component" value="Chromosome 5"/>
</dbReference>
<reference evidence="6" key="1">
    <citation type="journal article" date="2023" name="Science">
        <title>Elucidation of the pathway for biosynthesis of saponin adjuvants from the soapbark tree.</title>
        <authorList>
            <person name="Reed J."/>
            <person name="Orme A."/>
            <person name="El-Demerdash A."/>
            <person name="Owen C."/>
            <person name="Martin L.B.B."/>
            <person name="Misra R.C."/>
            <person name="Kikuchi S."/>
            <person name="Rejzek M."/>
            <person name="Martin A.C."/>
            <person name="Harkess A."/>
            <person name="Leebens-Mack J."/>
            <person name="Louveau T."/>
            <person name="Stephenson M.J."/>
            <person name="Osbourn A."/>
        </authorList>
    </citation>
    <scope>NUCLEOTIDE SEQUENCE</scope>
    <source>
        <strain evidence="6">S10</strain>
    </source>
</reference>
<dbReference type="Gene3D" id="1.20.5.190">
    <property type="match status" value="5"/>
</dbReference>
<evidence type="ECO:0000256" key="2">
    <source>
        <dbReference type="ARBA" id="ARBA00022490"/>
    </source>
</evidence>
<name>A0AAD7M2V3_QUISA</name>
<dbReference type="GO" id="GO:0005516">
    <property type="term" value="F:calmodulin binding"/>
    <property type="evidence" value="ECO:0007669"/>
    <property type="project" value="UniProtKB-KW"/>
</dbReference>
<dbReference type="InterPro" id="IPR016024">
    <property type="entry name" value="ARM-type_fold"/>
</dbReference>
<dbReference type="AlphaFoldDB" id="A0AAD7M2V3"/>
<comment type="caution">
    <text evidence="6">The sequence shown here is derived from an EMBL/GenBank/DDBJ whole genome shotgun (WGS) entry which is preliminary data.</text>
</comment>
<dbReference type="InterPro" id="IPR027417">
    <property type="entry name" value="P-loop_NTPase"/>
</dbReference>
<dbReference type="PANTHER" id="PTHR22706">
    <property type="entry name" value="ASSEMBLY FACTOR FOR SPINDLE MICROTUBULES"/>
    <property type="match status" value="1"/>
</dbReference>
<proteinExistence type="predicted"/>
<dbReference type="PROSITE" id="PS50176">
    <property type="entry name" value="ARM_REPEAT"/>
    <property type="match status" value="1"/>
</dbReference>
<organism evidence="6 7">
    <name type="scientific">Quillaja saponaria</name>
    <name type="common">Soap bark tree</name>
    <dbReference type="NCBI Taxonomy" id="32244"/>
    <lineage>
        <taxon>Eukaryota</taxon>
        <taxon>Viridiplantae</taxon>
        <taxon>Streptophyta</taxon>
        <taxon>Embryophyta</taxon>
        <taxon>Tracheophyta</taxon>
        <taxon>Spermatophyta</taxon>
        <taxon>Magnoliopsida</taxon>
        <taxon>eudicotyledons</taxon>
        <taxon>Gunneridae</taxon>
        <taxon>Pentapetalae</taxon>
        <taxon>rosids</taxon>
        <taxon>fabids</taxon>
        <taxon>Fabales</taxon>
        <taxon>Quillajaceae</taxon>
        <taxon>Quillaja</taxon>
    </lineage>
</organism>
<dbReference type="GO" id="GO:0000922">
    <property type="term" value="C:spindle pole"/>
    <property type="evidence" value="ECO:0007669"/>
    <property type="project" value="TreeGrafter"/>
</dbReference>
<sequence>MFRCLKAYRHHQAAVKIQHHFSATKIQSYFRSWLLRKKFLDQVRAIIKVQSVFRMFRCLKAYRHYQAAVKIQHHLSATKIQSYFRSWLLRKKFIDQIRVIIKIQSVFRKFICLKTYRHYQITTKSATLIQSFVRGWIVRREACSHRNFIVAIQRHCRGWLVRRDFLFQRDAAINIQSVIRSLKRQKTFNCEKEAAKEIQRFVRGHIIRNRLIGASRLHAAIPTGCILKRPTDCYCFQLKLFLYSVLKLQRWWRGVLLFKLRSKCALTIQSHIRGWIARQKAIRDRHHIAVIQSHWKGYLVRKESRGLLLDLRLRMQKSAQNVDDGRRIINRLLAALSELLNMKSVSVTLHTCATLDMTTRHSQRCCEELVGAGAIGTLLQLIRSVSRSIPDQEVSKHALSTLRNLCRYPHLLEMLIDSHGSVEIILWELLRNKEDGYFVASEILKKICSNRKGFEAIRKLPALLKRLSTLVDELTRKTINEKRNPRGLGPAIREHTERRLKDAAELLRLATSS</sequence>
<dbReference type="GO" id="GO:0005737">
    <property type="term" value="C:cytoplasm"/>
    <property type="evidence" value="ECO:0007669"/>
    <property type="project" value="UniProtKB-SubCell"/>
</dbReference>
<evidence type="ECO:0000313" key="7">
    <source>
        <dbReference type="Proteomes" id="UP001163823"/>
    </source>
</evidence>
<keyword evidence="4" id="KW-0112">Calmodulin-binding</keyword>
<comment type="subcellular location">
    <subcellularLocation>
        <location evidence="1">Cytoplasm</location>
    </subcellularLocation>
</comment>
<dbReference type="InterPro" id="IPR011989">
    <property type="entry name" value="ARM-like"/>
</dbReference>
<dbReference type="Gene3D" id="1.25.10.10">
    <property type="entry name" value="Leucine-rich Repeat Variant"/>
    <property type="match status" value="1"/>
</dbReference>
<evidence type="ECO:0000256" key="5">
    <source>
        <dbReference type="PROSITE-ProRule" id="PRU00259"/>
    </source>
</evidence>
<dbReference type="Pfam" id="PF00612">
    <property type="entry name" value="IQ"/>
    <property type="match status" value="9"/>
</dbReference>
<dbReference type="GO" id="GO:0007051">
    <property type="term" value="P:spindle organization"/>
    <property type="evidence" value="ECO:0007669"/>
    <property type="project" value="TreeGrafter"/>
</dbReference>
<dbReference type="GO" id="GO:0000278">
    <property type="term" value="P:mitotic cell cycle"/>
    <property type="evidence" value="ECO:0007669"/>
    <property type="project" value="TreeGrafter"/>
</dbReference>
<dbReference type="KEGG" id="qsa:O6P43_011905"/>
<dbReference type="PROSITE" id="PS50096">
    <property type="entry name" value="IQ"/>
    <property type="match status" value="9"/>
</dbReference>
<dbReference type="SMART" id="SM00185">
    <property type="entry name" value="ARM"/>
    <property type="match status" value="1"/>
</dbReference>
<feature type="repeat" description="ARM" evidence="5">
    <location>
        <begin position="373"/>
        <end position="420"/>
    </location>
</feature>
<accession>A0AAD7M2V3</accession>
<dbReference type="GO" id="GO:0051295">
    <property type="term" value="P:establishment of meiotic spindle localization"/>
    <property type="evidence" value="ECO:0007669"/>
    <property type="project" value="TreeGrafter"/>
</dbReference>
<dbReference type="PANTHER" id="PTHR22706:SF1">
    <property type="entry name" value="ASSEMBLY FACTOR FOR SPINDLE MICROTUBULES"/>
    <property type="match status" value="1"/>
</dbReference>
<keyword evidence="7" id="KW-1185">Reference proteome</keyword>
<evidence type="ECO:0000256" key="1">
    <source>
        <dbReference type="ARBA" id="ARBA00004496"/>
    </source>
</evidence>
<dbReference type="InterPro" id="IPR000225">
    <property type="entry name" value="Armadillo"/>
</dbReference>
<dbReference type="SMART" id="SM00015">
    <property type="entry name" value="IQ"/>
    <property type="match status" value="9"/>
</dbReference>
<dbReference type="SUPFAM" id="SSF52540">
    <property type="entry name" value="P-loop containing nucleoside triphosphate hydrolases"/>
    <property type="match status" value="3"/>
</dbReference>
<evidence type="ECO:0000313" key="6">
    <source>
        <dbReference type="EMBL" id="KAJ7967675.1"/>
    </source>
</evidence>
<keyword evidence="2" id="KW-0963">Cytoplasm</keyword>
<protein>
    <submittedName>
        <fullName evidence="6">Abnormal spindle-like microcephaly-associated protein</fullName>
    </submittedName>
</protein>
<gene>
    <name evidence="6" type="ORF">O6P43_011905</name>
</gene>
<keyword evidence="3" id="KW-0677">Repeat</keyword>
<dbReference type="SUPFAM" id="SSF48371">
    <property type="entry name" value="ARM repeat"/>
    <property type="match status" value="1"/>
</dbReference>
<evidence type="ECO:0000256" key="3">
    <source>
        <dbReference type="ARBA" id="ARBA00022737"/>
    </source>
</evidence>
<evidence type="ECO:0000256" key="4">
    <source>
        <dbReference type="ARBA" id="ARBA00022860"/>
    </source>
</evidence>
<dbReference type="InterPro" id="IPR000048">
    <property type="entry name" value="IQ_motif_EF-hand-BS"/>
</dbReference>